<evidence type="ECO:0000313" key="1">
    <source>
        <dbReference type="EMBL" id="CAB5695264.1"/>
    </source>
</evidence>
<sequence>MDKSVVSDVTYTKPASLSQNRQAWSNPVKDDVSAIMALNSARRRPDGLAAQWRGLGGALLSQFATTGAAYRQTLVNYDAAAMGTGSAKELDEAALDSFSSMVAKASLKVQTRSGITVELTLAVDRGGVLGRNGLAVEIKASGSLSSAEKRALAEMAQGLDKALEGLGQPDRPRMDIADLAKFDRNVLQSVDLSIKNPGEGELLSSFDLHLGADRNSIAFDGALGKVNVGVDVQMPLGRAGEQQRQSSITELLRQVDAAAQRSHAESRLVTLFKDAFSQLHEAAGTTGARIAALSGNPLSGRVDTMLSGLADFTASFSGAFERTGRFGAVVETGTASYQLSQETTFTPGSQADAWRVDQKQSESLVARYVKSRGDVMLDTSSGNYDVFTVNDSTEKKTTVSVVEGRVSDAQRTFEQNLLQTIKKLVNFKVEEERETPVNRRQRESLQPNA</sequence>
<dbReference type="Proteomes" id="UP000834458">
    <property type="component" value="Unassembled WGS sequence"/>
</dbReference>
<proteinExistence type="predicted"/>
<dbReference type="EMBL" id="CAHPSC010000032">
    <property type="protein sequence ID" value="CAB5695264.1"/>
    <property type="molecule type" value="Genomic_DNA"/>
</dbReference>
<protein>
    <submittedName>
        <fullName evidence="1">Uncharacterized protein</fullName>
    </submittedName>
</protein>
<comment type="caution">
    <text evidence="1">The sequence shown here is derived from an EMBL/GenBank/DDBJ whole genome shotgun (WGS) entry which is preliminary data.</text>
</comment>
<accession>A0AA35D7S9</accession>
<gene>
    <name evidence="1" type="ORF">GHA_02319</name>
</gene>
<reference evidence="1" key="1">
    <citation type="submission" date="2020-05" db="EMBL/GenBank/DDBJ databases">
        <authorList>
            <person name="Delgado-Blas J."/>
        </authorList>
    </citation>
    <scope>NUCLEOTIDE SEQUENCE</scope>
    <source>
        <strain evidence="1">BB1454</strain>
    </source>
</reference>
<organism evidence="1 2">
    <name type="scientific">Comamonas aquatica</name>
    <dbReference type="NCBI Taxonomy" id="225991"/>
    <lineage>
        <taxon>Bacteria</taxon>
        <taxon>Pseudomonadati</taxon>
        <taxon>Pseudomonadota</taxon>
        <taxon>Betaproteobacteria</taxon>
        <taxon>Burkholderiales</taxon>
        <taxon>Comamonadaceae</taxon>
        <taxon>Comamonas</taxon>
    </lineage>
</organism>
<dbReference type="AlphaFoldDB" id="A0AA35D7S9"/>
<evidence type="ECO:0000313" key="2">
    <source>
        <dbReference type="Proteomes" id="UP000834458"/>
    </source>
</evidence>
<name>A0AA35D7S9_9BURK</name>